<dbReference type="AlphaFoldDB" id="A0A1T4Y986"/>
<gene>
    <name evidence="1" type="ORF">SAMN05443428_12822</name>
</gene>
<proteinExistence type="predicted"/>
<dbReference type="Proteomes" id="UP000190105">
    <property type="component" value="Unassembled WGS sequence"/>
</dbReference>
<protein>
    <submittedName>
        <fullName evidence="1">Uncharacterized protein</fullName>
    </submittedName>
</protein>
<sequence>MEDILLFILNKLHRLDKTCRIQDIAGSFIIEKLLINYDSIDYSSKLNLIENKMLSIIKRENAKFVNDGFEEPFIIKGSSNNLISKSESFNILYNSFFKNNENCNEFSNRIGRDILRLMGCKEENIFITPNSYDEGIDYWGFIKLENIV</sequence>
<name>A0A1T4Y986_9CLOT</name>
<dbReference type="STRING" id="1147123.SAMN05443428_12822"/>
<evidence type="ECO:0000313" key="1">
    <source>
        <dbReference type="EMBL" id="SKA98316.1"/>
    </source>
</evidence>
<dbReference type="RefSeq" id="WP_078697543.1">
    <property type="nucleotide sequence ID" value="NZ_FUYH01000028.1"/>
</dbReference>
<evidence type="ECO:0000313" key="2">
    <source>
        <dbReference type="Proteomes" id="UP000190105"/>
    </source>
</evidence>
<dbReference type="EMBL" id="FUYH01000028">
    <property type="protein sequence ID" value="SKA98316.1"/>
    <property type="molecule type" value="Genomic_DNA"/>
</dbReference>
<reference evidence="2" key="1">
    <citation type="submission" date="2017-02" db="EMBL/GenBank/DDBJ databases">
        <authorList>
            <person name="Varghese N."/>
            <person name="Submissions S."/>
        </authorList>
    </citation>
    <scope>NUCLEOTIDE SEQUENCE [LARGE SCALE GENOMIC DNA]</scope>
    <source>
        <strain evidence="2">USBA 833</strain>
    </source>
</reference>
<keyword evidence="2" id="KW-1185">Reference proteome</keyword>
<accession>A0A1T4Y986</accession>
<organism evidence="1 2">
    <name type="scientific">Caloramator quimbayensis</name>
    <dbReference type="NCBI Taxonomy" id="1147123"/>
    <lineage>
        <taxon>Bacteria</taxon>
        <taxon>Bacillati</taxon>
        <taxon>Bacillota</taxon>
        <taxon>Clostridia</taxon>
        <taxon>Eubacteriales</taxon>
        <taxon>Clostridiaceae</taxon>
        <taxon>Caloramator</taxon>
    </lineage>
</organism>